<dbReference type="Pfam" id="PF00226">
    <property type="entry name" value="DnaJ"/>
    <property type="match status" value="1"/>
</dbReference>
<name>A0A9D1IGW2_9FIRM</name>
<dbReference type="InterPro" id="IPR001623">
    <property type="entry name" value="DnaJ_domain"/>
</dbReference>
<dbReference type="AlphaFoldDB" id="A0A9D1IGW2"/>
<feature type="repeat" description="TPR" evidence="3">
    <location>
        <begin position="122"/>
        <end position="155"/>
    </location>
</feature>
<keyword evidence="1" id="KW-0235">DNA replication</keyword>
<evidence type="ECO:0000313" key="5">
    <source>
        <dbReference type="EMBL" id="HIU35827.1"/>
    </source>
</evidence>
<evidence type="ECO:0000259" key="4">
    <source>
        <dbReference type="PROSITE" id="PS50076"/>
    </source>
</evidence>
<dbReference type="SUPFAM" id="SSF46565">
    <property type="entry name" value="Chaperone J-domain"/>
    <property type="match status" value="1"/>
</dbReference>
<dbReference type="GO" id="GO:0051082">
    <property type="term" value="F:unfolded protein binding"/>
    <property type="evidence" value="ECO:0007669"/>
    <property type="project" value="TreeGrafter"/>
</dbReference>
<dbReference type="PANTHER" id="PTHR43096:SF52">
    <property type="entry name" value="DNAJ HOMOLOG 1, MITOCHONDRIAL-RELATED"/>
    <property type="match status" value="1"/>
</dbReference>
<dbReference type="GO" id="GO:0005737">
    <property type="term" value="C:cytoplasm"/>
    <property type="evidence" value="ECO:0007669"/>
    <property type="project" value="TreeGrafter"/>
</dbReference>
<evidence type="ECO:0000256" key="2">
    <source>
        <dbReference type="ARBA" id="ARBA00023186"/>
    </source>
</evidence>
<feature type="domain" description="J" evidence="4">
    <location>
        <begin position="3"/>
        <end position="72"/>
    </location>
</feature>
<dbReference type="InterPro" id="IPR036869">
    <property type="entry name" value="J_dom_sf"/>
</dbReference>
<dbReference type="PROSITE" id="PS50076">
    <property type="entry name" value="DNAJ_2"/>
    <property type="match status" value="1"/>
</dbReference>
<protein>
    <submittedName>
        <fullName evidence="5">J domain-containing protein</fullName>
    </submittedName>
</protein>
<proteinExistence type="predicted"/>
<dbReference type="EMBL" id="DVMW01000028">
    <property type="protein sequence ID" value="HIU35827.1"/>
    <property type="molecule type" value="Genomic_DNA"/>
</dbReference>
<keyword evidence="3" id="KW-0802">TPR repeat</keyword>
<keyword evidence="2" id="KW-0143">Chaperone</keyword>
<dbReference type="SMART" id="SM00271">
    <property type="entry name" value="DnaJ"/>
    <property type="match status" value="1"/>
</dbReference>
<accession>A0A9D1IGW2</accession>
<dbReference type="Gene3D" id="1.10.287.110">
    <property type="entry name" value="DnaJ domain"/>
    <property type="match status" value="1"/>
</dbReference>
<dbReference type="PRINTS" id="PR00625">
    <property type="entry name" value="JDOMAIN"/>
</dbReference>
<evidence type="ECO:0000256" key="1">
    <source>
        <dbReference type="ARBA" id="ARBA00022705"/>
    </source>
</evidence>
<dbReference type="PANTHER" id="PTHR43096">
    <property type="entry name" value="DNAJ HOMOLOG 1, MITOCHONDRIAL-RELATED"/>
    <property type="match status" value="1"/>
</dbReference>
<evidence type="ECO:0000313" key="6">
    <source>
        <dbReference type="Proteomes" id="UP000824071"/>
    </source>
</evidence>
<comment type="caution">
    <text evidence="5">The sequence shown here is derived from an EMBL/GenBank/DDBJ whole genome shotgun (WGS) entry which is preliminary data.</text>
</comment>
<dbReference type="InterPro" id="IPR019734">
    <property type="entry name" value="TPR_rpt"/>
</dbReference>
<organism evidence="5 6">
    <name type="scientific">Candidatus Fimenecus excrementigallinarum</name>
    <dbReference type="NCBI Taxonomy" id="2840816"/>
    <lineage>
        <taxon>Bacteria</taxon>
        <taxon>Bacillati</taxon>
        <taxon>Bacillota</taxon>
        <taxon>Clostridia</taxon>
        <taxon>Candidatus Fimenecus</taxon>
    </lineage>
</organism>
<dbReference type="Proteomes" id="UP000824071">
    <property type="component" value="Unassembled WGS sequence"/>
</dbReference>
<dbReference type="PROSITE" id="PS50005">
    <property type="entry name" value="TPR"/>
    <property type="match status" value="1"/>
</dbReference>
<dbReference type="GO" id="GO:0042026">
    <property type="term" value="P:protein refolding"/>
    <property type="evidence" value="ECO:0007669"/>
    <property type="project" value="TreeGrafter"/>
</dbReference>
<evidence type="ECO:0000256" key="3">
    <source>
        <dbReference type="PROSITE-ProRule" id="PRU00339"/>
    </source>
</evidence>
<gene>
    <name evidence="5" type="ORF">IAC53_04365</name>
</gene>
<reference evidence="5" key="1">
    <citation type="submission" date="2020-10" db="EMBL/GenBank/DDBJ databases">
        <authorList>
            <person name="Gilroy R."/>
        </authorList>
    </citation>
    <scope>NUCLEOTIDE SEQUENCE</scope>
    <source>
        <strain evidence="5">ChiGjej1B1-19959</strain>
    </source>
</reference>
<reference evidence="5" key="2">
    <citation type="journal article" date="2021" name="PeerJ">
        <title>Extensive microbial diversity within the chicken gut microbiome revealed by metagenomics and culture.</title>
        <authorList>
            <person name="Gilroy R."/>
            <person name="Ravi A."/>
            <person name="Getino M."/>
            <person name="Pursley I."/>
            <person name="Horton D.L."/>
            <person name="Alikhan N.F."/>
            <person name="Baker D."/>
            <person name="Gharbi K."/>
            <person name="Hall N."/>
            <person name="Watson M."/>
            <person name="Adriaenssens E.M."/>
            <person name="Foster-Nyarko E."/>
            <person name="Jarju S."/>
            <person name="Secka A."/>
            <person name="Antonio M."/>
            <person name="Oren A."/>
            <person name="Chaudhuri R.R."/>
            <person name="La Ragione R."/>
            <person name="Hildebrand F."/>
            <person name="Pallen M.J."/>
        </authorList>
    </citation>
    <scope>NUCLEOTIDE SEQUENCE</scope>
    <source>
        <strain evidence="5">ChiGjej1B1-19959</strain>
    </source>
</reference>
<dbReference type="GO" id="GO:0006260">
    <property type="term" value="P:DNA replication"/>
    <property type="evidence" value="ECO:0007669"/>
    <property type="project" value="UniProtKB-KW"/>
</dbReference>
<dbReference type="CDD" id="cd06257">
    <property type="entry name" value="DnaJ"/>
    <property type="match status" value="1"/>
</dbReference>
<sequence length="208" mass="22524">MADPYAVLGVPQNATDDQIKEAYRALARKYQEDTFANGPLADVAKRKMAELDRAYDAIVAERRGQTAYAAGSSYAGSGAGYGDAGNAYGDSQFADVRARILNGRIDDAEMILDGIPYPSRTGEWYFLKGQIQQRRGWFDEAYKNYSEACQREPGNTEYAAAFNSLNNNARGGYRETRGGGCSACDICSSLLCADCCCECMGGDLIPGC</sequence>